<keyword evidence="3 11" id="KW-0813">Transport</keyword>
<dbReference type="Gene3D" id="1.20.120.610">
    <property type="entry name" value="lithium bound rotor ring of v- atpase"/>
    <property type="match status" value="1"/>
</dbReference>
<comment type="subunit">
    <text evidence="10 11">V-ATPase is a heteromultimeric enzyme composed of a peripheral catalytic V1 complex (components A to H) attached to an integral membrane V0 proton pore complex (components: a, c, c', c'', d, e, f and VOA1). The decameric c-ring forms the proton-conducting pore, and is composed of eight proteolipid subunits c, one subunit c' and one subunit c''.</text>
</comment>
<evidence type="ECO:0000256" key="6">
    <source>
        <dbReference type="ARBA" id="ARBA00022989"/>
    </source>
</evidence>
<dbReference type="InterPro" id="IPR000245">
    <property type="entry name" value="ATPase_proteolipid_csu"/>
</dbReference>
<dbReference type="FunFam" id="1.20.120.610:FF:000002">
    <property type="entry name" value="V-type proton ATPase proteolipid subunit"/>
    <property type="match status" value="1"/>
</dbReference>
<dbReference type="GO" id="GO:0005774">
    <property type="term" value="C:vacuolar membrane"/>
    <property type="evidence" value="ECO:0007669"/>
    <property type="project" value="UniProtKB-ARBA"/>
</dbReference>
<evidence type="ECO:0000256" key="9">
    <source>
        <dbReference type="ARBA" id="ARBA00045519"/>
    </source>
</evidence>
<evidence type="ECO:0000259" key="12">
    <source>
        <dbReference type="Pfam" id="PF00137"/>
    </source>
</evidence>
<organism evidence="13 14">
    <name type="scientific">Vanrija humicola</name>
    <name type="common">Yeast</name>
    <name type="synonym">Cryptococcus humicola</name>
    <dbReference type="NCBI Taxonomy" id="5417"/>
    <lineage>
        <taxon>Eukaryota</taxon>
        <taxon>Fungi</taxon>
        <taxon>Dikarya</taxon>
        <taxon>Basidiomycota</taxon>
        <taxon>Agaricomycotina</taxon>
        <taxon>Tremellomycetes</taxon>
        <taxon>Trichosporonales</taxon>
        <taxon>Trichosporonaceae</taxon>
        <taxon>Vanrija</taxon>
    </lineage>
</organism>
<keyword evidence="14" id="KW-1185">Reference proteome</keyword>
<dbReference type="AlphaFoldDB" id="A0A7D8UZ01"/>
<comment type="subcellular location">
    <subcellularLocation>
        <location evidence="1">Membrane</location>
        <topology evidence="1">Multi-pass membrane protein</topology>
    </subcellularLocation>
</comment>
<dbReference type="CDD" id="cd18178">
    <property type="entry name" value="ATP-synt_Vo_c_ATP6F_rpt2"/>
    <property type="match status" value="1"/>
</dbReference>
<evidence type="ECO:0000256" key="4">
    <source>
        <dbReference type="ARBA" id="ARBA00022692"/>
    </source>
</evidence>
<comment type="function">
    <text evidence="11">Proton-conducting pore forming of the V0 complex of vacuolar(H+)-ATPase (V-ATPase), a multisubunit enzyme composed of a peripheral complex (V1) that hydrolyzes ATP and a membrane integral complex (V0) that translocates protons. V-ATPase is responsible for acidifying and maintaining the pH of intracellular compartments.</text>
</comment>
<feature type="transmembrane region" description="Helical" evidence="11">
    <location>
        <begin position="88"/>
        <end position="110"/>
    </location>
</feature>
<keyword evidence="6 11" id="KW-1133">Transmembrane helix</keyword>
<dbReference type="CDD" id="cd18177">
    <property type="entry name" value="ATP-synt_Vo_c_ATP6F_rpt1"/>
    <property type="match status" value="1"/>
</dbReference>
<evidence type="ECO:0000256" key="10">
    <source>
        <dbReference type="ARBA" id="ARBA00046480"/>
    </source>
</evidence>
<dbReference type="InterPro" id="IPR002379">
    <property type="entry name" value="ATPase_proteolipid_c-like_dom"/>
</dbReference>
<evidence type="ECO:0000313" key="13">
    <source>
        <dbReference type="EMBL" id="TXT04969.1"/>
    </source>
</evidence>
<accession>A0A7D8UZ01</accession>
<protein>
    <recommendedName>
        <fullName evidence="12">V-ATPase proteolipid subunit C-like domain-containing protein</fullName>
    </recommendedName>
</protein>
<dbReference type="EMBL" id="QKWK01000012">
    <property type="protein sequence ID" value="TXT04969.1"/>
    <property type="molecule type" value="Genomic_DNA"/>
</dbReference>
<evidence type="ECO:0000256" key="1">
    <source>
        <dbReference type="ARBA" id="ARBA00004141"/>
    </source>
</evidence>
<name>A0A7D8UZ01_VANHU</name>
<feature type="transmembrane region" description="Helical" evidence="11">
    <location>
        <begin position="45"/>
        <end position="67"/>
    </location>
</feature>
<comment type="caution">
    <text evidence="11">Lacks conserved residue(s) required for the propagation of feature annotation.</text>
</comment>
<dbReference type="Pfam" id="PF00137">
    <property type="entry name" value="ATP-synt_C"/>
    <property type="match status" value="2"/>
</dbReference>
<dbReference type="Proteomes" id="UP000473826">
    <property type="component" value="Unassembled WGS sequence"/>
</dbReference>
<keyword evidence="5" id="KW-0375">Hydrogen ion transport</keyword>
<dbReference type="InterPro" id="IPR035921">
    <property type="entry name" value="F/V-ATP_Csub_sf"/>
</dbReference>
<dbReference type="GO" id="GO:0046961">
    <property type="term" value="F:proton-transporting ATPase activity, rotational mechanism"/>
    <property type="evidence" value="ECO:0007669"/>
    <property type="project" value="InterPro"/>
</dbReference>
<sequence length="200" mass="20936">MGYYYGGVYSTSVAIVVVIGLYLLLTGQGHRFNVGQFLEEVSPFAWASTGIALCIGLSVAGAGWGIFITGASILSGGVRAPRIRTKNLISIIFAEVVAVYGIIMSIVFQAKANGFEVEKVYTTNNYFTGFAIFWGGLAVGLCNLFCGLTVGIAGSSTALADAADGALFVKMLIVEIFGSVLGLFGLIVGLLIVRRALAAR</sequence>
<dbReference type="SUPFAM" id="SSF81333">
    <property type="entry name" value="F1F0 ATP synthase subunit C"/>
    <property type="match status" value="2"/>
</dbReference>
<keyword evidence="4 11" id="KW-0812">Transmembrane</keyword>
<evidence type="ECO:0000256" key="2">
    <source>
        <dbReference type="ARBA" id="ARBA00007296"/>
    </source>
</evidence>
<dbReference type="PANTHER" id="PTHR10263">
    <property type="entry name" value="V-TYPE PROTON ATPASE PROTEOLIPID SUBUNIT"/>
    <property type="match status" value="1"/>
</dbReference>
<proteinExistence type="inferred from homology"/>
<dbReference type="OrthoDB" id="10264021at2759"/>
<feature type="domain" description="V-ATPase proteolipid subunit C-like" evidence="12">
    <location>
        <begin position="50"/>
        <end position="107"/>
    </location>
</feature>
<feature type="transmembrane region" description="Helical" evidence="11">
    <location>
        <begin position="7"/>
        <end position="25"/>
    </location>
</feature>
<feature type="domain" description="V-ATPase proteolipid subunit C-like" evidence="12">
    <location>
        <begin position="134"/>
        <end position="192"/>
    </location>
</feature>
<evidence type="ECO:0000313" key="14">
    <source>
        <dbReference type="Proteomes" id="UP000473826"/>
    </source>
</evidence>
<keyword evidence="7 11" id="KW-0406">Ion transport</keyword>
<evidence type="ECO:0000256" key="3">
    <source>
        <dbReference type="ARBA" id="ARBA00022448"/>
    </source>
</evidence>
<reference evidence="13 14" key="1">
    <citation type="journal article" date="2019" name="PLoS Genet.">
        <title>Convergent evolution of linked mating-type loci in basidiomycete fungi.</title>
        <authorList>
            <person name="Sun S."/>
            <person name="Coelho M.A."/>
            <person name="Heitman J."/>
            <person name="Nowrousian M."/>
        </authorList>
    </citation>
    <scope>NUCLEOTIDE SEQUENCE [LARGE SCALE GENOMIC DNA]</scope>
    <source>
        <strain evidence="13 14">CBS 4282</strain>
    </source>
</reference>
<gene>
    <name evidence="13" type="ORF">VHUM_03789</name>
</gene>
<evidence type="ECO:0000256" key="7">
    <source>
        <dbReference type="ARBA" id="ARBA00023065"/>
    </source>
</evidence>
<dbReference type="PRINTS" id="PR00122">
    <property type="entry name" value="VACATPASE"/>
</dbReference>
<feature type="transmembrane region" description="Helical" evidence="11">
    <location>
        <begin position="130"/>
        <end position="160"/>
    </location>
</feature>
<comment type="similarity">
    <text evidence="2 11">Belongs to the V-ATPase proteolipid subunit family.</text>
</comment>
<evidence type="ECO:0000256" key="8">
    <source>
        <dbReference type="ARBA" id="ARBA00023136"/>
    </source>
</evidence>
<keyword evidence="8 11" id="KW-0472">Membrane</keyword>
<feature type="transmembrane region" description="Helical" evidence="11">
    <location>
        <begin position="172"/>
        <end position="193"/>
    </location>
</feature>
<evidence type="ECO:0000256" key="11">
    <source>
        <dbReference type="RuleBase" id="RU363060"/>
    </source>
</evidence>
<evidence type="ECO:0000256" key="5">
    <source>
        <dbReference type="ARBA" id="ARBA00022781"/>
    </source>
</evidence>
<dbReference type="GO" id="GO:0033179">
    <property type="term" value="C:proton-transporting V-type ATPase, V0 domain"/>
    <property type="evidence" value="ECO:0007669"/>
    <property type="project" value="InterPro"/>
</dbReference>
<comment type="function">
    <text evidence="9">Proton-conducting pore forming subunit of the V0 complex of vacuolar(H+)-ATPase (V-ATPase), a multisubunit enzyme composed of a peripheral complex (V1) that hydrolyzes ATP and a membrane integral complex (V0) that translocates protons. V-ATPase is responsible for acidifying and maintaining the pH of intracellular compartments.</text>
</comment>
<comment type="caution">
    <text evidence="13">The sequence shown here is derived from an EMBL/GenBank/DDBJ whole genome shotgun (WGS) entry which is preliminary data.</text>
</comment>